<organism evidence="1 2">
    <name type="scientific">Pristionchus entomophagus</name>
    <dbReference type="NCBI Taxonomy" id="358040"/>
    <lineage>
        <taxon>Eukaryota</taxon>
        <taxon>Metazoa</taxon>
        <taxon>Ecdysozoa</taxon>
        <taxon>Nematoda</taxon>
        <taxon>Chromadorea</taxon>
        <taxon>Rhabditida</taxon>
        <taxon>Rhabditina</taxon>
        <taxon>Diplogasteromorpha</taxon>
        <taxon>Diplogasteroidea</taxon>
        <taxon>Neodiplogasteridae</taxon>
        <taxon>Pristionchus</taxon>
    </lineage>
</organism>
<protein>
    <submittedName>
        <fullName evidence="1">Uncharacterized protein</fullName>
    </submittedName>
</protein>
<dbReference type="Proteomes" id="UP001432027">
    <property type="component" value="Unassembled WGS sequence"/>
</dbReference>
<feature type="non-terminal residue" evidence="1">
    <location>
        <position position="1"/>
    </location>
</feature>
<gene>
    <name evidence="1" type="ORF">PENTCL1PPCAC_12280</name>
</gene>
<dbReference type="AlphaFoldDB" id="A0AAV5TCG0"/>
<feature type="non-terminal residue" evidence="1">
    <location>
        <position position="176"/>
    </location>
</feature>
<evidence type="ECO:0000313" key="1">
    <source>
        <dbReference type="EMBL" id="GMS90105.1"/>
    </source>
</evidence>
<dbReference type="EMBL" id="BTSX01000003">
    <property type="protein sequence ID" value="GMS90105.1"/>
    <property type="molecule type" value="Genomic_DNA"/>
</dbReference>
<sequence>HVALPHCSDFDDLLGQIEEINKIDVETVDMCDKISDLVLLLSIKCRVKHVKLSTMYKVMASRPSDFLLDLASLVNSIELSQQKEEDQKKKRMRENTNFLFGIIDENWSYLVLGMYGRGVKRITLTNKHYQHISPEQVNLVCQEIARQQFKVFFRTTYQGPVIDYRTQGYVANGEFP</sequence>
<evidence type="ECO:0000313" key="2">
    <source>
        <dbReference type="Proteomes" id="UP001432027"/>
    </source>
</evidence>
<keyword evidence="2" id="KW-1185">Reference proteome</keyword>
<comment type="caution">
    <text evidence="1">The sequence shown here is derived from an EMBL/GenBank/DDBJ whole genome shotgun (WGS) entry which is preliminary data.</text>
</comment>
<name>A0AAV5TCG0_9BILA</name>
<proteinExistence type="predicted"/>
<reference evidence="1" key="1">
    <citation type="submission" date="2023-10" db="EMBL/GenBank/DDBJ databases">
        <title>Genome assembly of Pristionchus species.</title>
        <authorList>
            <person name="Yoshida K."/>
            <person name="Sommer R.J."/>
        </authorList>
    </citation>
    <scope>NUCLEOTIDE SEQUENCE</scope>
    <source>
        <strain evidence="1">RS0144</strain>
    </source>
</reference>
<accession>A0AAV5TCG0</accession>